<sequence length="119" mass="13271">MSKENIKNLEEMTFYPAGPLNQFLVQIGRVVEVDGQQIAVFRLSDDRIFAVLNRTPHPKGGPLAEGIVSGHYLYDPLYDWKIDLTTGLVQAPDTGQVQIFPVKVEGDQVFIATENLQKA</sequence>
<dbReference type="GO" id="GO:0051537">
    <property type="term" value="F:2 iron, 2 sulfur cluster binding"/>
    <property type="evidence" value="ECO:0007669"/>
    <property type="project" value="UniProtKB-KW"/>
</dbReference>
<dbReference type="InterPro" id="IPR036922">
    <property type="entry name" value="Rieske_2Fe-2S_sf"/>
</dbReference>
<dbReference type="GO" id="GO:0004497">
    <property type="term" value="F:monooxygenase activity"/>
    <property type="evidence" value="ECO:0007669"/>
    <property type="project" value="UniProtKB-ARBA"/>
</dbReference>
<keyword evidence="9" id="KW-1185">Reference proteome</keyword>
<keyword evidence="3 8" id="KW-0560">Oxidoreductase</keyword>
<evidence type="ECO:0000313" key="9">
    <source>
        <dbReference type="Proteomes" id="UP000567067"/>
    </source>
</evidence>
<organism evidence="8 9">
    <name type="scientific">Fontibacillus solani</name>
    <dbReference type="NCBI Taxonomy" id="1572857"/>
    <lineage>
        <taxon>Bacteria</taxon>
        <taxon>Bacillati</taxon>
        <taxon>Bacillota</taxon>
        <taxon>Bacilli</taxon>
        <taxon>Bacillales</taxon>
        <taxon>Paenibacillaceae</taxon>
        <taxon>Fontibacillus</taxon>
    </lineage>
</organism>
<reference evidence="8 9" key="1">
    <citation type="submission" date="2020-08" db="EMBL/GenBank/DDBJ databases">
        <title>Genomic Encyclopedia of Type Strains, Phase III (KMG-III): the genomes of soil and plant-associated and newly described type strains.</title>
        <authorList>
            <person name="Whitman W."/>
        </authorList>
    </citation>
    <scope>NUCLEOTIDE SEQUENCE [LARGE SCALE GENOMIC DNA]</scope>
    <source>
        <strain evidence="8 9">CECT 8693</strain>
    </source>
</reference>
<dbReference type="GO" id="GO:0042128">
    <property type="term" value="P:nitrate assimilation"/>
    <property type="evidence" value="ECO:0007669"/>
    <property type="project" value="UniProtKB-KW"/>
</dbReference>
<evidence type="ECO:0000256" key="5">
    <source>
        <dbReference type="ARBA" id="ARBA00023014"/>
    </source>
</evidence>
<dbReference type="Pfam" id="PF13806">
    <property type="entry name" value="Rieske_2"/>
    <property type="match status" value="1"/>
</dbReference>
<keyword evidence="1" id="KW-0001">2Fe-2S</keyword>
<dbReference type="AlphaFoldDB" id="A0A7W3XSM7"/>
<dbReference type="InterPro" id="IPR012748">
    <property type="entry name" value="Rieske-like_NirD"/>
</dbReference>
<dbReference type="CDD" id="cd03530">
    <property type="entry name" value="Rieske_NirD_small_Bacillus"/>
    <property type="match status" value="1"/>
</dbReference>
<dbReference type="Gene3D" id="2.102.10.10">
    <property type="entry name" value="Rieske [2Fe-2S] iron-sulphur domain"/>
    <property type="match status" value="1"/>
</dbReference>
<evidence type="ECO:0000256" key="1">
    <source>
        <dbReference type="ARBA" id="ARBA00022714"/>
    </source>
</evidence>
<dbReference type="InterPro" id="IPR017941">
    <property type="entry name" value="Rieske_2Fe-2S"/>
</dbReference>
<evidence type="ECO:0000313" key="8">
    <source>
        <dbReference type="EMBL" id="MBA9086719.1"/>
    </source>
</evidence>
<dbReference type="SUPFAM" id="SSF50022">
    <property type="entry name" value="ISP domain"/>
    <property type="match status" value="1"/>
</dbReference>
<dbReference type="GO" id="GO:0046872">
    <property type="term" value="F:metal ion binding"/>
    <property type="evidence" value="ECO:0007669"/>
    <property type="project" value="UniProtKB-KW"/>
</dbReference>
<dbReference type="GO" id="GO:0106316">
    <property type="term" value="F:nitrite reductase (NADH) activity"/>
    <property type="evidence" value="ECO:0007669"/>
    <property type="project" value="UniProtKB-EC"/>
</dbReference>
<comment type="caution">
    <text evidence="8">The sequence shown here is derived from an EMBL/GenBank/DDBJ whole genome shotgun (WGS) entry which is preliminary data.</text>
</comment>
<keyword evidence="2" id="KW-0479">Metal-binding</keyword>
<dbReference type="PROSITE" id="PS51300">
    <property type="entry name" value="NIRD"/>
    <property type="match status" value="1"/>
</dbReference>
<evidence type="ECO:0000256" key="4">
    <source>
        <dbReference type="ARBA" id="ARBA00023004"/>
    </source>
</evidence>
<dbReference type="Proteomes" id="UP000567067">
    <property type="component" value="Unassembled WGS sequence"/>
</dbReference>
<evidence type="ECO:0000256" key="6">
    <source>
        <dbReference type="ARBA" id="ARBA00023063"/>
    </source>
</evidence>
<keyword evidence="6" id="KW-0534">Nitrate assimilation</keyword>
<dbReference type="NCBIfam" id="TIGR02378">
    <property type="entry name" value="nirD_assim_sml"/>
    <property type="match status" value="1"/>
</dbReference>
<dbReference type="RefSeq" id="WP_182537070.1">
    <property type="nucleotide sequence ID" value="NZ_JACJIP010000021.1"/>
</dbReference>
<dbReference type="EC" id="1.7.1.15" evidence="8"/>
<name>A0A7W3XSM7_9BACL</name>
<dbReference type="EMBL" id="JACJIP010000021">
    <property type="protein sequence ID" value="MBA9086719.1"/>
    <property type="molecule type" value="Genomic_DNA"/>
</dbReference>
<dbReference type="PROSITE" id="PS51296">
    <property type="entry name" value="RIESKE"/>
    <property type="match status" value="1"/>
</dbReference>
<evidence type="ECO:0000256" key="3">
    <source>
        <dbReference type="ARBA" id="ARBA00023002"/>
    </source>
</evidence>
<keyword evidence="4" id="KW-0408">Iron</keyword>
<dbReference type="GO" id="GO:0016705">
    <property type="term" value="F:oxidoreductase activity, acting on paired donors, with incorporation or reduction of molecular oxygen"/>
    <property type="evidence" value="ECO:0007669"/>
    <property type="project" value="UniProtKB-ARBA"/>
</dbReference>
<evidence type="ECO:0000256" key="2">
    <source>
        <dbReference type="ARBA" id="ARBA00022723"/>
    </source>
</evidence>
<accession>A0A7W3XSM7</accession>
<keyword evidence="5" id="KW-0411">Iron-sulfur</keyword>
<feature type="domain" description="Rieske" evidence="7">
    <location>
        <begin position="15"/>
        <end position="111"/>
    </location>
</feature>
<proteinExistence type="predicted"/>
<evidence type="ECO:0000259" key="7">
    <source>
        <dbReference type="PROSITE" id="PS51296"/>
    </source>
</evidence>
<gene>
    <name evidence="8" type="ORF">FHR92_003199</name>
</gene>
<protein>
    <submittedName>
        <fullName evidence="8">Nitrite reductase (NADH) small subunit</fullName>
        <ecNumber evidence="8">1.7.1.15</ecNumber>
    </submittedName>
</protein>